<name>A0A0L0CE13_LUCCU</name>
<dbReference type="GO" id="GO:0097009">
    <property type="term" value="P:energy homeostasis"/>
    <property type="evidence" value="ECO:0007669"/>
    <property type="project" value="UniProtKB-ARBA"/>
</dbReference>
<evidence type="ECO:0000259" key="4">
    <source>
        <dbReference type="Pfam" id="PF03722"/>
    </source>
</evidence>
<evidence type="ECO:0000313" key="7">
    <source>
        <dbReference type="Proteomes" id="UP000037069"/>
    </source>
</evidence>
<dbReference type="InterPro" id="IPR014756">
    <property type="entry name" value="Ig_E-set"/>
</dbReference>
<dbReference type="PRINTS" id="PR00187">
    <property type="entry name" value="HAEMOCYANIN"/>
</dbReference>
<evidence type="ECO:0000256" key="1">
    <source>
        <dbReference type="ARBA" id="ARBA00022761"/>
    </source>
</evidence>
<dbReference type="Proteomes" id="UP000037069">
    <property type="component" value="Unassembled WGS sequence"/>
</dbReference>
<feature type="signal peptide" evidence="2">
    <location>
        <begin position="1"/>
        <end position="20"/>
    </location>
</feature>
<evidence type="ECO:0000256" key="2">
    <source>
        <dbReference type="SAM" id="SignalP"/>
    </source>
</evidence>
<accession>A0A0L0CE13</accession>
<dbReference type="OMA" id="HPWSFFD"/>
<dbReference type="SUPFAM" id="SSF48056">
    <property type="entry name" value="Di-copper centre-containing domain"/>
    <property type="match status" value="1"/>
</dbReference>
<gene>
    <name evidence="6" type="ORF">FF38_11773</name>
</gene>
<dbReference type="Gene3D" id="1.20.1370.10">
    <property type="entry name" value="Hemocyanin, N-terminal domain"/>
    <property type="match status" value="1"/>
</dbReference>
<dbReference type="InterPro" id="IPR037020">
    <property type="entry name" value="Hemocyanin_C_sf"/>
</dbReference>
<dbReference type="STRING" id="7375.A0A0L0CE13"/>
<dbReference type="EMBL" id="JRES01000501">
    <property type="protein sequence ID" value="KNC30653.1"/>
    <property type="molecule type" value="Genomic_DNA"/>
</dbReference>
<dbReference type="Pfam" id="PF00372">
    <property type="entry name" value="Hemocyanin_M"/>
    <property type="match status" value="1"/>
</dbReference>
<dbReference type="InterPro" id="IPR036697">
    <property type="entry name" value="Hemocyanin_N_sf"/>
</dbReference>
<dbReference type="PANTHER" id="PTHR11511">
    <property type="entry name" value="LARVAL STORAGE PROTEIN/PHENOLOXIDASE"/>
    <property type="match status" value="1"/>
</dbReference>
<sequence length="701" mass="83158">MKSFTAVAVIALAIFALASSKHIESKVADKDFLVKQKFLLDVLQHVYQDDVFVKKYDASYVNYKPWEHVEDYNEIDLIKDFFDLWQHKPFYDDEIFSPIYERHVEYAHYLARLFYFAKDWNSFTHAVYWARTHVNKQLFIYSLTVASIHREDLRGIVLPAIYEILPWHFFDVDTIELAEKYRMHGFHNVKKLDNLYNVVIKSNYSNIYGDVNYDHSLAYFLEDIGFNAFYYYYNIDYPHWANGPVGHELHKDRRGEFYLFLHWQLLARYYLERLSVDLGEIPHFNIYQPYENGYFSNLHYYKGVSFPDRDNHYNFYYEDNYQYAKDIEYFGARLAHYVDTTNDDYLVAVDKLGNMIQGNPDSVDFKKYGSLDHLYRELANEGRPYGKYGETLPAVLMHYETSLRDPLFYSIYKDIVSYYWRLTSIYPEYKSKDLEFPGVKIDHIHMPEGLTTYFEYFDADISNSVNVEVPNSESSADALFKFGRNSQLHGQSFIIKARQLRLNHKPFEYTLDVTSDKSQKAIVKVFIGPKYDENGHLIHLEDNYMNFFELDHYVVDLVDGVNHLKRSSDDFNWYVSDRTTYLELYQKVMDATNSDYKFPLNQDEAHCGIPQRIMLPKGKKGGMSFQLFFIIYPYHAPEVPQYSTYDPVISCGIGSGSRFIDALPFGFPFNRPIHHDYYFNVDNIKFYDIKIYHKDDHTNVV</sequence>
<dbReference type="InterPro" id="IPR005203">
    <property type="entry name" value="Hemocyanin_C"/>
</dbReference>
<dbReference type="Pfam" id="PF03723">
    <property type="entry name" value="Hemocyanin_C"/>
    <property type="match status" value="1"/>
</dbReference>
<dbReference type="InterPro" id="IPR000896">
    <property type="entry name" value="Hemocyanin/hexamerin_mid_dom"/>
</dbReference>
<dbReference type="SUPFAM" id="SSF48050">
    <property type="entry name" value="Hemocyanin, N-terminal domain"/>
    <property type="match status" value="1"/>
</dbReference>
<dbReference type="GO" id="GO:0005615">
    <property type="term" value="C:extracellular space"/>
    <property type="evidence" value="ECO:0007669"/>
    <property type="project" value="UniProtKB-ARBA"/>
</dbReference>
<dbReference type="GO" id="GO:0045735">
    <property type="term" value="F:nutrient reservoir activity"/>
    <property type="evidence" value="ECO:0007669"/>
    <property type="project" value="UniProtKB-KW"/>
</dbReference>
<evidence type="ECO:0000313" key="6">
    <source>
        <dbReference type="EMBL" id="KNC30653.1"/>
    </source>
</evidence>
<keyword evidence="2" id="KW-0732">Signal</keyword>
<keyword evidence="7" id="KW-1185">Reference proteome</keyword>
<evidence type="ECO:0000259" key="5">
    <source>
        <dbReference type="Pfam" id="PF03723"/>
    </source>
</evidence>
<dbReference type="OrthoDB" id="6371642at2759"/>
<dbReference type="InterPro" id="IPR008922">
    <property type="entry name" value="Di-copper_centre_dom_sf"/>
</dbReference>
<dbReference type="Gene3D" id="2.60.40.1520">
    <property type="entry name" value="Hemocyanin, C-terminal domain"/>
    <property type="match status" value="1"/>
</dbReference>
<keyword evidence="1" id="KW-0758">Storage protein</keyword>
<dbReference type="InterPro" id="IPR005204">
    <property type="entry name" value="Hemocyanin_N"/>
</dbReference>
<dbReference type="PROSITE" id="PS00210">
    <property type="entry name" value="HEMOCYANIN_2"/>
    <property type="match status" value="1"/>
</dbReference>
<protein>
    <submittedName>
        <fullName evidence="6">Larval serum protein 2</fullName>
    </submittedName>
</protein>
<feature type="domain" description="Hemocyanin middle" evidence="3">
    <location>
        <begin position="160"/>
        <end position="419"/>
    </location>
</feature>
<dbReference type="Pfam" id="PF03722">
    <property type="entry name" value="Hemocyanin_N"/>
    <property type="match status" value="1"/>
</dbReference>
<feature type="domain" description="Hemocyanin N-terminal" evidence="4">
    <location>
        <begin position="32"/>
        <end position="155"/>
    </location>
</feature>
<dbReference type="PANTHER" id="PTHR11511:SF5">
    <property type="entry name" value="FAT-BODY PROTEIN 1-RELATED"/>
    <property type="match status" value="1"/>
</dbReference>
<reference evidence="6 7" key="1">
    <citation type="journal article" date="2015" name="Nat. Commun.">
        <title>Lucilia cuprina genome unlocks parasitic fly biology to underpin future interventions.</title>
        <authorList>
            <person name="Anstead C.A."/>
            <person name="Korhonen P.K."/>
            <person name="Young N.D."/>
            <person name="Hall R.S."/>
            <person name="Jex A.R."/>
            <person name="Murali S.C."/>
            <person name="Hughes D.S."/>
            <person name="Lee S.F."/>
            <person name="Perry T."/>
            <person name="Stroehlein A.J."/>
            <person name="Ansell B.R."/>
            <person name="Breugelmans B."/>
            <person name="Hofmann A."/>
            <person name="Qu J."/>
            <person name="Dugan S."/>
            <person name="Lee S.L."/>
            <person name="Chao H."/>
            <person name="Dinh H."/>
            <person name="Han Y."/>
            <person name="Doddapaneni H.V."/>
            <person name="Worley K.C."/>
            <person name="Muzny D.M."/>
            <person name="Ioannidis P."/>
            <person name="Waterhouse R.M."/>
            <person name="Zdobnov E.M."/>
            <person name="James P.J."/>
            <person name="Bagnall N.H."/>
            <person name="Kotze A.C."/>
            <person name="Gibbs R.A."/>
            <person name="Richards S."/>
            <person name="Batterham P."/>
            <person name="Gasser R.B."/>
        </authorList>
    </citation>
    <scope>NUCLEOTIDE SEQUENCE [LARGE SCALE GENOMIC DNA]</scope>
    <source>
        <strain evidence="6 7">LS</strain>
        <tissue evidence="6">Full body</tissue>
    </source>
</reference>
<proteinExistence type="predicted"/>
<feature type="chain" id="PRO_5005535938" evidence="2">
    <location>
        <begin position="21"/>
        <end position="701"/>
    </location>
</feature>
<evidence type="ECO:0000259" key="3">
    <source>
        <dbReference type="Pfam" id="PF00372"/>
    </source>
</evidence>
<comment type="caution">
    <text evidence="6">The sequence shown here is derived from an EMBL/GenBank/DDBJ whole genome shotgun (WGS) entry which is preliminary data.</text>
</comment>
<dbReference type="SUPFAM" id="SSF81296">
    <property type="entry name" value="E set domains"/>
    <property type="match status" value="1"/>
</dbReference>
<organism evidence="6 7">
    <name type="scientific">Lucilia cuprina</name>
    <name type="common">Green bottle fly</name>
    <name type="synonym">Australian sheep blowfly</name>
    <dbReference type="NCBI Taxonomy" id="7375"/>
    <lineage>
        <taxon>Eukaryota</taxon>
        <taxon>Metazoa</taxon>
        <taxon>Ecdysozoa</taxon>
        <taxon>Arthropoda</taxon>
        <taxon>Hexapoda</taxon>
        <taxon>Insecta</taxon>
        <taxon>Pterygota</taxon>
        <taxon>Neoptera</taxon>
        <taxon>Endopterygota</taxon>
        <taxon>Diptera</taxon>
        <taxon>Brachycera</taxon>
        <taxon>Muscomorpha</taxon>
        <taxon>Oestroidea</taxon>
        <taxon>Calliphoridae</taxon>
        <taxon>Luciliinae</taxon>
        <taxon>Lucilia</taxon>
    </lineage>
</organism>
<dbReference type="AlphaFoldDB" id="A0A0L0CE13"/>
<dbReference type="InterPro" id="IPR013788">
    <property type="entry name" value="Hemocyanin/hexamerin"/>
</dbReference>
<dbReference type="Gene3D" id="1.10.1280.10">
    <property type="entry name" value="Di-copper center containing domain from catechol oxidase"/>
    <property type="match status" value="1"/>
</dbReference>
<feature type="domain" description="Hemocyanin C-terminal" evidence="5">
    <location>
        <begin position="428"/>
        <end position="693"/>
    </location>
</feature>